<dbReference type="OrthoDB" id="3268903at2"/>
<name>A0A3N2CVF8_9ACTN</name>
<proteinExistence type="predicted"/>
<evidence type="ECO:0000313" key="2">
    <source>
        <dbReference type="Proteomes" id="UP000281738"/>
    </source>
</evidence>
<dbReference type="SUPFAM" id="SSF109854">
    <property type="entry name" value="DinB/YfiT-like putative metalloenzymes"/>
    <property type="match status" value="1"/>
</dbReference>
<dbReference type="InterPro" id="IPR034660">
    <property type="entry name" value="DinB/YfiT-like"/>
</dbReference>
<dbReference type="AlphaFoldDB" id="A0A3N2CVF8"/>
<reference evidence="1 2" key="1">
    <citation type="submission" date="2018-11" db="EMBL/GenBank/DDBJ databases">
        <title>Sequencing the genomes of 1000 actinobacteria strains.</title>
        <authorList>
            <person name="Klenk H.-P."/>
        </authorList>
    </citation>
    <scope>NUCLEOTIDE SEQUENCE [LARGE SCALE GENOMIC DNA]</scope>
    <source>
        <strain evidence="1 2">DSM 12652</strain>
    </source>
</reference>
<comment type="caution">
    <text evidence="1">The sequence shown here is derived from an EMBL/GenBank/DDBJ whole genome shotgun (WGS) entry which is preliminary data.</text>
</comment>
<dbReference type="InterPro" id="IPR017517">
    <property type="entry name" value="Maleyloyr_isom"/>
</dbReference>
<dbReference type="NCBIfam" id="TIGR03085">
    <property type="entry name" value="TIGR03085 family metal-binding protein"/>
    <property type="match status" value="1"/>
</dbReference>
<dbReference type="NCBIfam" id="TIGR03083">
    <property type="entry name" value="maleylpyruvate isomerase family mycothiol-dependent enzyme"/>
    <property type="match status" value="1"/>
</dbReference>
<evidence type="ECO:0000313" key="1">
    <source>
        <dbReference type="EMBL" id="ROR91446.1"/>
    </source>
</evidence>
<keyword evidence="2" id="KW-1185">Reference proteome</keyword>
<dbReference type="Proteomes" id="UP000281738">
    <property type="component" value="Unassembled WGS sequence"/>
</dbReference>
<dbReference type="EMBL" id="RKHO01000001">
    <property type="protein sequence ID" value="ROR91446.1"/>
    <property type="molecule type" value="Genomic_DNA"/>
</dbReference>
<protein>
    <submittedName>
        <fullName evidence="1">Uncharacterized protein (TIGR03085 family)</fullName>
    </submittedName>
</protein>
<organism evidence="1 2">
    <name type="scientific">Nocardioides aurantiacus</name>
    <dbReference type="NCBI Taxonomy" id="86796"/>
    <lineage>
        <taxon>Bacteria</taxon>
        <taxon>Bacillati</taxon>
        <taxon>Actinomycetota</taxon>
        <taxon>Actinomycetes</taxon>
        <taxon>Propionibacteriales</taxon>
        <taxon>Nocardioidaceae</taxon>
        <taxon>Nocardioides</taxon>
    </lineage>
</organism>
<sequence>MEPLSRSERAALCNSALEAGESAPTLCGGWDVKDLVVHLLVRERHPVGAAGIVVPPLAGLTARTSRRLARQDFTALVERVRGGPPLWSPTAVPALDRAANSLEFLVHHEDVRRAQPGWEPRELAEAEQRAVWRSLAVAGKGLVRAAGVPVELRWPGAGHDGEDRTATLRAGQDPVVVTGEPVELALLLFGRDQHRGLRFAGPPDGVRRLRGSDLGF</sequence>
<dbReference type="InterPro" id="IPR017519">
    <property type="entry name" value="CHP03085"/>
</dbReference>
<dbReference type="RefSeq" id="WP_123390954.1">
    <property type="nucleotide sequence ID" value="NZ_RKHO01000001.1"/>
</dbReference>
<gene>
    <name evidence="1" type="ORF">EDD33_2313</name>
</gene>
<accession>A0A3N2CVF8</accession>